<feature type="transmembrane region" description="Helical" evidence="7">
    <location>
        <begin position="113"/>
        <end position="130"/>
    </location>
</feature>
<protein>
    <recommendedName>
        <fullName evidence="8">Major facilitator superfamily (MFS) profile domain-containing protein</fullName>
    </recommendedName>
</protein>
<evidence type="ECO:0000313" key="10">
    <source>
        <dbReference type="Proteomes" id="UP000001861"/>
    </source>
</evidence>
<evidence type="ECO:0000259" key="8">
    <source>
        <dbReference type="PROSITE" id="PS50850"/>
    </source>
</evidence>
<keyword evidence="2" id="KW-0813">Transport</keyword>
<evidence type="ECO:0000256" key="1">
    <source>
        <dbReference type="ARBA" id="ARBA00004141"/>
    </source>
</evidence>
<evidence type="ECO:0000256" key="5">
    <source>
        <dbReference type="ARBA" id="ARBA00023136"/>
    </source>
</evidence>
<feature type="domain" description="Major facilitator superfamily (MFS) profile" evidence="8">
    <location>
        <begin position="42"/>
        <end position="429"/>
    </location>
</feature>
<sequence>MPPHKASEESIETTPLLGGSGSESHDAPRTLNASRTPLPAGQLSVLFFLRFCESASTFCIFPFLEELLKSVIKGGEEEVGYYAGLMDAIRHSISLITVLYWSRMSDKIGRKPILLLGTVSLAASMFFFGLSKTFLALVLSRCIFTALSSNAGTIKSVVGEITDQSNRANAFALLHVPWAAGSSFGAFVGGWLAGPRPWLSFAKHYPYFLPCATMGAISVAGFALVALHLRETLPSRSRPSQASEEPAQECSEVVDERTKPAPLQKLLTTSSVLIPLVNYATLAFLHTCSNTILPLYLALPVNLGGLDMPPSSIGTILSLYGAFNCFFQAFFLGRLVNRFGAKRVFLSAILASVPLYGMYVVNNLVARRMGDDKRLPSITYVLVALHLAFVVAIECGYRCVYIFITAASPNRQSLGSTNGLAQTMVSIDI</sequence>
<dbReference type="KEGG" id="cci:CC1G_09183"/>
<keyword evidence="5 7" id="KW-0472">Membrane</keyword>
<proteinExistence type="predicted"/>
<dbReference type="Gene3D" id="1.20.1250.20">
    <property type="entry name" value="MFS general substrate transporter like domains"/>
    <property type="match status" value="1"/>
</dbReference>
<dbReference type="GeneID" id="6016470"/>
<dbReference type="AlphaFoldDB" id="A8P9V5"/>
<dbReference type="VEuPathDB" id="FungiDB:CC1G_09183"/>
<dbReference type="Pfam" id="PF07690">
    <property type="entry name" value="MFS_1"/>
    <property type="match status" value="1"/>
</dbReference>
<feature type="region of interest" description="Disordered" evidence="6">
    <location>
        <begin position="1"/>
        <end position="33"/>
    </location>
</feature>
<dbReference type="PROSITE" id="PS50850">
    <property type="entry name" value="MFS"/>
    <property type="match status" value="1"/>
</dbReference>
<feature type="transmembrane region" description="Helical" evidence="7">
    <location>
        <begin position="311"/>
        <end position="332"/>
    </location>
</feature>
<dbReference type="GO" id="GO:0016020">
    <property type="term" value="C:membrane"/>
    <property type="evidence" value="ECO:0007669"/>
    <property type="project" value="UniProtKB-SubCell"/>
</dbReference>
<gene>
    <name evidence="9" type="ORF">CC1G_09183</name>
</gene>
<evidence type="ECO:0000256" key="6">
    <source>
        <dbReference type="SAM" id="MobiDB-lite"/>
    </source>
</evidence>
<feature type="transmembrane region" description="Helical" evidence="7">
    <location>
        <begin position="344"/>
        <end position="366"/>
    </location>
</feature>
<evidence type="ECO:0000256" key="4">
    <source>
        <dbReference type="ARBA" id="ARBA00022989"/>
    </source>
</evidence>
<keyword evidence="3 7" id="KW-0812">Transmembrane</keyword>
<dbReference type="PANTHER" id="PTHR23504">
    <property type="entry name" value="MAJOR FACILITATOR SUPERFAMILY DOMAIN-CONTAINING PROTEIN 10"/>
    <property type="match status" value="1"/>
</dbReference>
<evidence type="ECO:0000256" key="3">
    <source>
        <dbReference type="ARBA" id="ARBA00022692"/>
    </source>
</evidence>
<feature type="transmembrane region" description="Helical" evidence="7">
    <location>
        <begin position="276"/>
        <end position="299"/>
    </location>
</feature>
<dbReference type="InterPro" id="IPR036259">
    <property type="entry name" value="MFS_trans_sf"/>
</dbReference>
<accession>A8P9V5</accession>
<dbReference type="OrthoDB" id="419616at2759"/>
<dbReference type="RefSeq" id="XP_001839849.2">
    <property type="nucleotide sequence ID" value="XM_001839797.2"/>
</dbReference>
<dbReference type="OMA" id="FTWLWQF"/>
<dbReference type="GO" id="GO:0022857">
    <property type="term" value="F:transmembrane transporter activity"/>
    <property type="evidence" value="ECO:0007669"/>
    <property type="project" value="InterPro"/>
</dbReference>
<dbReference type="PANTHER" id="PTHR23504:SF15">
    <property type="entry name" value="MAJOR FACILITATOR SUPERFAMILY (MFS) PROFILE DOMAIN-CONTAINING PROTEIN"/>
    <property type="match status" value="1"/>
</dbReference>
<dbReference type="eggNOG" id="KOG2615">
    <property type="taxonomic scope" value="Eukaryota"/>
</dbReference>
<comment type="subcellular location">
    <subcellularLocation>
        <location evidence="1">Membrane</location>
        <topology evidence="1">Multi-pass membrane protein</topology>
    </subcellularLocation>
</comment>
<keyword evidence="10" id="KW-1185">Reference proteome</keyword>
<keyword evidence="4 7" id="KW-1133">Transmembrane helix</keyword>
<feature type="transmembrane region" description="Helical" evidence="7">
    <location>
        <begin position="378"/>
        <end position="404"/>
    </location>
</feature>
<reference evidence="9 10" key="1">
    <citation type="journal article" date="2010" name="Proc. Natl. Acad. Sci. U.S.A.">
        <title>Insights into evolution of multicellular fungi from the assembled chromosomes of the mushroom Coprinopsis cinerea (Coprinus cinereus).</title>
        <authorList>
            <person name="Stajich J.E."/>
            <person name="Wilke S.K."/>
            <person name="Ahren D."/>
            <person name="Au C.H."/>
            <person name="Birren B.W."/>
            <person name="Borodovsky M."/>
            <person name="Burns C."/>
            <person name="Canback B."/>
            <person name="Casselton L.A."/>
            <person name="Cheng C.K."/>
            <person name="Deng J."/>
            <person name="Dietrich F.S."/>
            <person name="Fargo D.C."/>
            <person name="Farman M.L."/>
            <person name="Gathman A.C."/>
            <person name="Goldberg J."/>
            <person name="Guigo R."/>
            <person name="Hoegger P.J."/>
            <person name="Hooker J.B."/>
            <person name="Huggins A."/>
            <person name="James T.Y."/>
            <person name="Kamada T."/>
            <person name="Kilaru S."/>
            <person name="Kodira C."/>
            <person name="Kues U."/>
            <person name="Kupfer D."/>
            <person name="Kwan H.S."/>
            <person name="Lomsadze A."/>
            <person name="Li W."/>
            <person name="Lilly W.W."/>
            <person name="Ma L.J."/>
            <person name="Mackey A.J."/>
            <person name="Manning G."/>
            <person name="Martin F."/>
            <person name="Muraguchi H."/>
            <person name="Natvig D.O."/>
            <person name="Palmerini H."/>
            <person name="Ramesh M.A."/>
            <person name="Rehmeyer C.J."/>
            <person name="Roe B.A."/>
            <person name="Shenoy N."/>
            <person name="Stanke M."/>
            <person name="Ter-Hovhannisyan V."/>
            <person name="Tunlid A."/>
            <person name="Velagapudi R."/>
            <person name="Vision T.J."/>
            <person name="Zeng Q."/>
            <person name="Zolan M.E."/>
            <person name="Pukkila P.J."/>
        </authorList>
    </citation>
    <scope>NUCLEOTIDE SEQUENCE [LARGE SCALE GENOMIC DNA]</scope>
    <source>
        <strain evidence="10">Okayama-7 / 130 / ATCC MYA-4618 / FGSC 9003</strain>
    </source>
</reference>
<name>A8P9V5_COPC7</name>
<evidence type="ECO:0000256" key="2">
    <source>
        <dbReference type="ARBA" id="ARBA00022448"/>
    </source>
</evidence>
<dbReference type="EMBL" id="AACS02000002">
    <property type="protein sequence ID" value="EAU81997.2"/>
    <property type="molecule type" value="Genomic_DNA"/>
</dbReference>
<feature type="transmembrane region" description="Helical" evidence="7">
    <location>
        <begin position="205"/>
        <end position="229"/>
    </location>
</feature>
<evidence type="ECO:0000313" key="9">
    <source>
        <dbReference type="EMBL" id="EAU81997.2"/>
    </source>
</evidence>
<dbReference type="InterPro" id="IPR020846">
    <property type="entry name" value="MFS_dom"/>
</dbReference>
<organism evidence="9 10">
    <name type="scientific">Coprinopsis cinerea (strain Okayama-7 / 130 / ATCC MYA-4618 / FGSC 9003)</name>
    <name type="common">Inky cap fungus</name>
    <name type="synonym">Hormographiella aspergillata</name>
    <dbReference type="NCBI Taxonomy" id="240176"/>
    <lineage>
        <taxon>Eukaryota</taxon>
        <taxon>Fungi</taxon>
        <taxon>Dikarya</taxon>
        <taxon>Basidiomycota</taxon>
        <taxon>Agaricomycotina</taxon>
        <taxon>Agaricomycetes</taxon>
        <taxon>Agaricomycetidae</taxon>
        <taxon>Agaricales</taxon>
        <taxon>Agaricineae</taxon>
        <taxon>Psathyrellaceae</taxon>
        <taxon>Coprinopsis</taxon>
    </lineage>
</organism>
<dbReference type="SUPFAM" id="SSF103473">
    <property type="entry name" value="MFS general substrate transporter"/>
    <property type="match status" value="1"/>
</dbReference>
<dbReference type="InParanoid" id="A8P9V5"/>
<comment type="caution">
    <text evidence="9">The sequence shown here is derived from an EMBL/GenBank/DDBJ whole genome shotgun (WGS) entry which is preliminary data.</text>
</comment>
<dbReference type="HOGENOM" id="CLU_001265_54_6_1"/>
<dbReference type="Proteomes" id="UP000001861">
    <property type="component" value="Unassembled WGS sequence"/>
</dbReference>
<dbReference type="InterPro" id="IPR011701">
    <property type="entry name" value="MFS"/>
</dbReference>
<feature type="transmembrane region" description="Helical" evidence="7">
    <location>
        <begin position="170"/>
        <end position="193"/>
    </location>
</feature>
<evidence type="ECO:0000256" key="7">
    <source>
        <dbReference type="SAM" id="Phobius"/>
    </source>
</evidence>